<dbReference type="InterPro" id="IPR036056">
    <property type="entry name" value="Fibrinogen-like_C"/>
</dbReference>
<dbReference type="InterPro" id="IPR002181">
    <property type="entry name" value="Fibrinogen_a/b/g_C_dom"/>
</dbReference>
<dbReference type="Pfam" id="PF00147">
    <property type="entry name" value="Fibrinogen_C"/>
    <property type="match status" value="1"/>
</dbReference>
<proteinExistence type="predicted"/>
<organism evidence="2 3">
    <name type="scientific">Cherax quadricarinatus</name>
    <name type="common">Australian red claw crayfish</name>
    <dbReference type="NCBI Taxonomy" id="27406"/>
    <lineage>
        <taxon>Eukaryota</taxon>
        <taxon>Metazoa</taxon>
        <taxon>Ecdysozoa</taxon>
        <taxon>Arthropoda</taxon>
        <taxon>Crustacea</taxon>
        <taxon>Multicrustacea</taxon>
        <taxon>Malacostraca</taxon>
        <taxon>Eumalacostraca</taxon>
        <taxon>Eucarida</taxon>
        <taxon>Decapoda</taxon>
        <taxon>Pleocyemata</taxon>
        <taxon>Astacidea</taxon>
        <taxon>Parastacoidea</taxon>
        <taxon>Parastacidae</taxon>
        <taxon>Cherax</taxon>
    </lineage>
</organism>
<dbReference type="InterPro" id="IPR014716">
    <property type="entry name" value="Fibrinogen_a/b/g_C_1"/>
</dbReference>
<feature type="domain" description="Fibrinogen C-terminal" evidence="1">
    <location>
        <begin position="1"/>
        <end position="133"/>
    </location>
</feature>
<dbReference type="GO" id="GO:0005615">
    <property type="term" value="C:extracellular space"/>
    <property type="evidence" value="ECO:0007669"/>
    <property type="project" value="TreeGrafter"/>
</dbReference>
<dbReference type="InterPro" id="IPR050373">
    <property type="entry name" value="Fibrinogen_C-term_domain"/>
</dbReference>
<dbReference type="Gene3D" id="3.90.215.10">
    <property type="entry name" value="Gamma Fibrinogen, chain A, domain 1"/>
    <property type="match status" value="1"/>
</dbReference>
<dbReference type="PROSITE" id="PS51406">
    <property type="entry name" value="FIBRINOGEN_C_2"/>
    <property type="match status" value="1"/>
</dbReference>
<name>A0AAW0XQ65_CHEQU</name>
<dbReference type="SUPFAM" id="SSF56496">
    <property type="entry name" value="Fibrinogen C-terminal domain-like"/>
    <property type="match status" value="1"/>
</dbReference>
<dbReference type="EMBL" id="JARKIK010000030">
    <property type="protein sequence ID" value="KAK8741859.1"/>
    <property type="molecule type" value="Genomic_DNA"/>
</dbReference>
<reference evidence="2 3" key="1">
    <citation type="journal article" date="2024" name="BMC Genomics">
        <title>Genome assembly of redclaw crayfish (Cherax quadricarinatus) provides insights into its immune adaptation and hypoxia tolerance.</title>
        <authorList>
            <person name="Liu Z."/>
            <person name="Zheng J."/>
            <person name="Li H."/>
            <person name="Fang K."/>
            <person name="Wang S."/>
            <person name="He J."/>
            <person name="Zhou D."/>
            <person name="Weng S."/>
            <person name="Chi M."/>
            <person name="Gu Z."/>
            <person name="He J."/>
            <person name="Li F."/>
            <person name="Wang M."/>
        </authorList>
    </citation>
    <scope>NUCLEOTIDE SEQUENCE [LARGE SCALE GENOMIC DNA]</scope>
    <source>
        <strain evidence="2">ZL_2023a</strain>
    </source>
</reference>
<accession>A0AAW0XQ65</accession>
<dbReference type="AlphaFoldDB" id="A0AAW0XQ65"/>
<evidence type="ECO:0000259" key="1">
    <source>
        <dbReference type="PROSITE" id="PS51406"/>
    </source>
</evidence>
<sequence length="133" mass="15071">MQEENMWTVFLARYRQITQVSFSKGWEDYKTGFGDPHGEYWLGNNNLHALTSGGRRYQLKVIATNLRGEQLSAVWETFSVADEANEYRVIMGGYTSTSTLNDALTSEHDWANLNGSSFTTVDSDHDTWSGGKF</sequence>
<comment type="caution">
    <text evidence="2">The sequence shown here is derived from an EMBL/GenBank/DDBJ whole genome shotgun (WGS) entry which is preliminary data.</text>
</comment>
<keyword evidence="3" id="KW-1185">Reference proteome</keyword>
<protein>
    <recommendedName>
        <fullName evidence="1">Fibrinogen C-terminal domain-containing protein</fullName>
    </recommendedName>
</protein>
<evidence type="ECO:0000313" key="3">
    <source>
        <dbReference type="Proteomes" id="UP001445076"/>
    </source>
</evidence>
<dbReference type="SMART" id="SM00186">
    <property type="entry name" value="FBG"/>
    <property type="match status" value="1"/>
</dbReference>
<dbReference type="PANTHER" id="PTHR19143">
    <property type="entry name" value="FIBRINOGEN/TENASCIN/ANGIOPOEITIN"/>
    <property type="match status" value="1"/>
</dbReference>
<dbReference type="Proteomes" id="UP001445076">
    <property type="component" value="Unassembled WGS sequence"/>
</dbReference>
<evidence type="ECO:0000313" key="2">
    <source>
        <dbReference type="EMBL" id="KAK8741859.1"/>
    </source>
</evidence>
<gene>
    <name evidence="2" type="ORF">OTU49_002430</name>
</gene>
<dbReference type="PANTHER" id="PTHR19143:SF458">
    <property type="entry name" value="FIBRINOGEN C-TERMINAL DOMAIN-CONTAINING PROTEIN-RELATED"/>
    <property type="match status" value="1"/>
</dbReference>